<comment type="subcellular location">
    <subcellularLocation>
        <location evidence="5">Endoplasmic reticulum membrane</location>
        <topology evidence="5">Multi-pass membrane protein</topology>
    </subcellularLocation>
    <subcellularLocation>
        <location evidence="1">Membrane</location>
        <topology evidence="1">Multi-pass membrane protein</topology>
    </subcellularLocation>
</comment>
<evidence type="ECO:0000256" key="2">
    <source>
        <dbReference type="ARBA" id="ARBA00022692"/>
    </source>
</evidence>
<sequence>MDEKILDLHTAAAAKEGAKLAMDAAHLGKKAACEFYTTFFDPRASIQWTTVALIMYVEIILCLILLMPWIPPTLWKKFFQSHPVLVIRRYTHIYSTIIIGVLVLLFADSIREVRKYSKIDVAKGASVGTSAEADSLAQMRSYNAQRNLFISGFALLFYLMLKRLVSLVSHSADLEIISDVAMKHAETAEETARTLIESKDTDEAVKKLTIQVQTLEKERDCAALENNELKDKLSELQMEYERTCTHLKAAENGEEKKDK</sequence>
<dbReference type="AlphaFoldDB" id="A0A914EBS1"/>
<comment type="similarity">
    <text evidence="5">Belongs to the BCAP29/BCAP31 family.</text>
</comment>
<keyword evidence="3 5" id="KW-1133">Transmembrane helix</keyword>
<feature type="transmembrane region" description="Helical" evidence="5">
    <location>
        <begin position="90"/>
        <end position="107"/>
    </location>
</feature>
<evidence type="ECO:0000313" key="9">
    <source>
        <dbReference type="WBParaSite" id="ACRNAN_scaffold708.g15476.t1"/>
    </source>
</evidence>
<evidence type="ECO:0000313" key="8">
    <source>
        <dbReference type="Proteomes" id="UP000887540"/>
    </source>
</evidence>
<dbReference type="InterPro" id="IPR008417">
    <property type="entry name" value="BAP29/BAP31"/>
</dbReference>
<dbReference type="GO" id="GO:0070973">
    <property type="term" value="P:protein localization to endoplasmic reticulum exit site"/>
    <property type="evidence" value="ECO:0007669"/>
    <property type="project" value="UniProtKB-UniRule"/>
</dbReference>
<reference evidence="9" key="1">
    <citation type="submission" date="2022-11" db="UniProtKB">
        <authorList>
            <consortium name="WormBaseParasite"/>
        </authorList>
    </citation>
    <scope>IDENTIFICATION</scope>
</reference>
<keyword evidence="2 5" id="KW-0812">Transmembrane</keyword>
<keyword evidence="8" id="KW-1185">Reference proteome</keyword>
<dbReference type="Proteomes" id="UP000887540">
    <property type="component" value="Unplaced"/>
</dbReference>
<keyword evidence="5" id="KW-0653">Protein transport</keyword>
<dbReference type="Pfam" id="PF05529">
    <property type="entry name" value="Bap31"/>
    <property type="match status" value="1"/>
</dbReference>
<dbReference type="GO" id="GO:0005789">
    <property type="term" value="C:endoplasmic reticulum membrane"/>
    <property type="evidence" value="ECO:0007669"/>
    <property type="project" value="UniProtKB-SubCell"/>
</dbReference>
<organism evidence="8 9">
    <name type="scientific">Acrobeloides nanus</name>
    <dbReference type="NCBI Taxonomy" id="290746"/>
    <lineage>
        <taxon>Eukaryota</taxon>
        <taxon>Metazoa</taxon>
        <taxon>Ecdysozoa</taxon>
        <taxon>Nematoda</taxon>
        <taxon>Chromadorea</taxon>
        <taxon>Rhabditida</taxon>
        <taxon>Tylenchina</taxon>
        <taxon>Cephalobomorpha</taxon>
        <taxon>Cephaloboidea</taxon>
        <taxon>Cephalobidae</taxon>
        <taxon>Acrobeloides</taxon>
    </lineage>
</organism>
<name>A0A914EBS1_9BILA</name>
<dbReference type="GO" id="GO:0006886">
    <property type="term" value="P:intracellular protein transport"/>
    <property type="evidence" value="ECO:0007669"/>
    <property type="project" value="UniProtKB-UniRule"/>
</dbReference>
<feature type="coiled-coil region" evidence="6">
    <location>
        <begin position="198"/>
        <end position="246"/>
    </location>
</feature>
<evidence type="ECO:0000259" key="7">
    <source>
        <dbReference type="Pfam" id="PF05529"/>
    </source>
</evidence>
<evidence type="ECO:0000256" key="6">
    <source>
        <dbReference type="SAM" id="Coils"/>
    </source>
</evidence>
<protein>
    <recommendedName>
        <fullName evidence="5">Endoplasmic reticulum transmembrane protein</fullName>
    </recommendedName>
</protein>
<keyword evidence="5" id="KW-0813">Transport</keyword>
<keyword evidence="5" id="KW-0256">Endoplasmic reticulum</keyword>
<evidence type="ECO:0000256" key="3">
    <source>
        <dbReference type="ARBA" id="ARBA00022989"/>
    </source>
</evidence>
<evidence type="ECO:0000256" key="1">
    <source>
        <dbReference type="ARBA" id="ARBA00004141"/>
    </source>
</evidence>
<proteinExistence type="inferred from homology"/>
<keyword evidence="4 5" id="KW-0472">Membrane</keyword>
<dbReference type="WBParaSite" id="ACRNAN_scaffold708.g15476.t1">
    <property type="protein sequence ID" value="ACRNAN_scaffold708.g15476.t1"/>
    <property type="gene ID" value="ACRNAN_scaffold708.g15476"/>
</dbReference>
<keyword evidence="5" id="KW-0931">ER-Golgi transport</keyword>
<dbReference type="GO" id="GO:0006888">
    <property type="term" value="P:endoplasmic reticulum to Golgi vesicle-mediated transport"/>
    <property type="evidence" value="ECO:0007669"/>
    <property type="project" value="UniProtKB-UniRule"/>
</dbReference>
<feature type="transmembrane region" description="Helical" evidence="5">
    <location>
        <begin position="148"/>
        <end position="165"/>
    </location>
</feature>
<feature type="transmembrane region" description="Helical" evidence="5">
    <location>
        <begin position="48"/>
        <end position="70"/>
    </location>
</feature>
<dbReference type="PANTHER" id="PTHR12701:SF20">
    <property type="entry name" value="ENDOPLASMIC RETICULUM TRANSMEMBRANE PROTEIN"/>
    <property type="match status" value="1"/>
</dbReference>
<feature type="domain" description="BAP29/BAP31 transmembrane" evidence="7">
    <location>
        <begin position="45"/>
        <end position="175"/>
    </location>
</feature>
<evidence type="ECO:0000256" key="4">
    <source>
        <dbReference type="ARBA" id="ARBA00023136"/>
    </source>
</evidence>
<dbReference type="PANTHER" id="PTHR12701">
    <property type="entry name" value="BCR-ASSOCIATED PROTEIN, BAP"/>
    <property type="match status" value="1"/>
</dbReference>
<accession>A0A914EBS1</accession>
<keyword evidence="6" id="KW-0175">Coiled coil</keyword>
<comment type="function">
    <text evidence="5">May play a role in anterograde transport of membrane proteins from the endoplasmic reticulum to the Golgi.</text>
</comment>
<evidence type="ECO:0000256" key="5">
    <source>
        <dbReference type="RuleBase" id="RU367026"/>
    </source>
</evidence>
<dbReference type="InterPro" id="IPR040463">
    <property type="entry name" value="BAP29/BAP31_N"/>
</dbReference>